<dbReference type="Pfam" id="PF10469">
    <property type="entry name" value="AKAP7_NLS"/>
    <property type="match status" value="1"/>
</dbReference>
<organism evidence="3 4">
    <name type="scientific">Clathrospora elynae</name>
    <dbReference type="NCBI Taxonomy" id="706981"/>
    <lineage>
        <taxon>Eukaryota</taxon>
        <taxon>Fungi</taxon>
        <taxon>Dikarya</taxon>
        <taxon>Ascomycota</taxon>
        <taxon>Pezizomycotina</taxon>
        <taxon>Dothideomycetes</taxon>
        <taxon>Pleosporomycetidae</taxon>
        <taxon>Pleosporales</taxon>
        <taxon>Diademaceae</taxon>
        <taxon>Clathrospora</taxon>
    </lineage>
</organism>
<evidence type="ECO:0000313" key="4">
    <source>
        <dbReference type="Proteomes" id="UP000800038"/>
    </source>
</evidence>
<dbReference type="PANTHER" id="PTHR13360">
    <property type="entry name" value="ACTIVATING SIGNAL COINTEGRATOR 1 COMPLEX SUBUNIT 1"/>
    <property type="match status" value="1"/>
</dbReference>
<dbReference type="GO" id="GO:0006307">
    <property type="term" value="P:DNA alkylation repair"/>
    <property type="evidence" value="ECO:0007669"/>
    <property type="project" value="InterPro"/>
</dbReference>
<dbReference type="Proteomes" id="UP000800038">
    <property type="component" value="Unassembled WGS sequence"/>
</dbReference>
<dbReference type="GO" id="GO:0006355">
    <property type="term" value="P:regulation of DNA-templated transcription"/>
    <property type="evidence" value="ECO:0007669"/>
    <property type="project" value="TreeGrafter"/>
</dbReference>
<dbReference type="GO" id="GO:0005634">
    <property type="term" value="C:nucleus"/>
    <property type="evidence" value="ECO:0007669"/>
    <property type="project" value="TreeGrafter"/>
</dbReference>
<evidence type="ECO:0000259" key="2">
    <source>
        <dbReference type="Pfam" id="PF10469"/>
    </source>
</evidence>
<feature type="region of interest" description="Disordered" evidence="1">
    <location>
        <begin position="36"/>
        <end position="61"/>
    </location>
</feature>
<dbReference type="Gene3D" id="3.90.1140.10">
    <property type="entry name" value="Cyclic phosphodiesterase"/>
    <property type="match status" value="1"/>
</dbReference>
<dbReference type="InterPro" id="IPR009210">
    <property type="entry name" value="ASCC1"/>
</dbReference>
<accession>A0A6A5T0L9</accession>
<proteinExistence type="predicted"/>
<dbReference type="PANTHER" id="PTHR13360:SF1">
    <property type="entry name" value="ACTIVATING SIGNAL COINTEGRATOR 1 COMPLEX SUBUNIT 1"/>
    <property type="match status" value="1"/>
</dbReference>
<feature type="compositionally biased region" description="Basic and acidic residues" evidence="1">
    <location>
        <begin position="263"/>
        <end position="277"/>
    </location>
</feature>
<feature type="region of interest" description="Disordered" evidence="1">
    <location>
        <begin position="263"/>
        <end position="316"/>
    </location>
</feature>
<dbReference type="AlphaFoldDB" id="A0A6A5T0L9"/>
<name>A0A6A5T0L9_9PLEO</name>
<evidence type="ECO:0000256" key="1">
    <source>
        <dbReference type="SAM" id="MobiDB-lite"/>
    </source>
</evidence>
<dbReference type="EMBL" id="ML976018">
    <property type="protein sequence ID" value="KAF1944266.1"/>
    <property type="molecule type" value="Genomic_DNA"/>
</dbReference>
<dbReference type="InterPro" id="IPR019510">
    <property type="entry name" value="AKAP7-like_phosphoesterase"/>
</dbReference>
<protein>
    <recommendedName>
        <fullName evidence="2">A-kinase anchor protein 7-like phosphoesterase domain-containing protein</fullName>
    </recommendedName>
</protein>
<sequence length="380" mass="41873">MGKKKTKGEYNDFLDGERLRDNAEIRTSLQHNATVTRYISPPPVRQDGGGSKKMGKGGPKKPPLTHFLCLPLVTDASRPQIQSGLEKLKQDLGKDGLVPTKAVRPVGTLHLTLGVMSLDDTQMGDAKQYLQALDLQSLLRDISLQNLAEEAAEAGTISENLNAAGMPDTDALTINLESLVPMQAPQKTSILYAEPKDTSQRLMPFAQALREQFTAKRFLVEDTRPLKLHATVINTIYAKSKGGRGRTKSNKLKDGLKHIEQKMSPHHHGDSQAHDTDDGVPIAGSVEDDTTAPPDPSTAESRANAGRSEGHGPDAESWMRFDARSLIEKYKGYVWAQDVRVDRVYMCKMGAQKMWSGSRKGEGEVVDEQYEVVAEKRIFE</sequence>
<dbReference type="OrthoDB" id="277832at2759"/>
<evidence type="ECO:0000313" key="3">
    <source>
        <dbReference type="EMBL" id="KAF1944266.1"/>
    </source>
</evidence>
<keyword evidence="4" id="KW-1185">Reference proteome</keyword>
<gene>
    <name evidence="3" type="ORF">EJ02DRAFT_104961</name>
</gene>
<reference evidence="3" key="1">
    <citation type="journal article" date="2020" name="Stud. Mycol.">
        <title>101 Dothideomycetes genomes: a test case for predicting lifestyles and emergence of pathogens.</title>
        <authorList>
            <person name="Haridas S."/>
            <person name="Albert R."/>
            <person name="Binder M."/>
            <person name="Bloem J."/>
            <person name="Labutti K."/>
            <person name="Salamov A."/>
            <person name="Andreopoulos B."/>
            <person name="Baker S."/>
            <person name="Barry K."/>
            <person name="Bills G."/>
            <person name="Bluhm B."/>
            <person name="Cannon C."/>
            <person name="Castanera R."/>
            <person name="Culley D."/>
            <person name="Daum C."/>
            <person name="Ezra D."/>
            <person name="Gonzalez J."/>
            <person name="Henrissat B."/>
            <person name="Kuo A."/>
            <person name="Liang C."/>
            <person name="Lipzen A."/>
            <person name="Lutzoni F."/>
            <person name="Magnuson J."/>
            <person name="Mondo S."/>
            <person name="Nolan M."/>
            <person name="Ohm R."/>
            <person name="Pangilinan J."/>
            <person name="Park H.-J."/>
            <person name="Ramirez L."/>
            <person name="Alfaro M."/>
            <person name="Sun H."/>
            <person name="Tritt A."/>
            <person name="Yoshinaga Y."/>
            <person name="Zwiers L.-H."/>
            <person name="Turgeon B."/>
            <person name="Goodwin S."/>
            <person name="Spatafora J."/>
            <person name="Crous P."/>
            <person name="Grigoriev I."/>
        </authorList>
    </citation>
    <scope>NUCLEOTIDE SEQUENCE</scope>
    <source>
        <strain evidence="3">CBS 161.51</strain>
    </source>
</reference>
<feature type="domain" description="A-kinase anchor protein 7-like phosphoesterase" evidence="2">
    <location>
        <begin position="65"/>
        <end position="246"/>
    </location>
</feature>